<keyword evidence="2" id="KW-1185">Reference proteome</keyword>
<dbReference type="RefSeq" id="WP_206559138.1">
    <property type="nucleotide sequence ID" value="NZ_JAFKCZ010000003.1"/>
</dbReference>
<evidence type="ECO:0000313" key="1">
    <source>
        <dbReference type="EMBL" id="MBN7795683.1"/>
    </source>
</evidence>
<comment type="caution">
    <text evidence="1">The sequence shown here is derived from an EMBL/GenBank/DDBJ whole genome shotgun (WGS) entry which is preliminary data.</text>
</comment>
<dbReference type="EMBL" id="JAFKCZ010000003">
    <property type="protein sequence ID" value="MBN7795683.1"/>
    <property type="molecule type" value="Genomic_DNA"/>
</dbReference>
<proteinExistence type="predicted"/>
<dbReference type="AlphaFoldDB" id="A0A939DCG5"/>
<name>A0A939DCG5_9GAMM</name>
<dbReference type="Proteomes" id="UP000664303">
    <property type="component" value="Unassembled WGS sequence"/>
</dbReference>
<sequence>MLVVLLAGSFTAGAVPRMPVKNFDCQVLAKTGIHALVMVQADTAEEAMVVAQGTMSFDMQDRRSPTLSVIECVEFPGETFKDTNFQAYVELLAR</sequence>
<evidence type="ECO:0000313" key="2">
    <source>
        <dbReference type="Proteomes" id="UP000664303"/>
    </source>
</evidence>
<reference evidence="1" key="1">
    <citation type="submission" date="2021-02" db="EMBL/GenBank/DDBJ databases">
        <title>PHA producing bacteria isolated from coastal sediment in Guangdong, Shenzhen.</title>
        <authorList>
            <person name="Zheng W."/>
            <person name="Yu S."/>
            <person name="Huang Y."/>
        </authorList>
    </citation>
    <scope>NUCLEOTIDE SEQUENCE</scope>
    <source>
        <strain evidence="1">TN14-10</strain>
    </source>
</reference>
<organism evidence="1 2">
    <name type="scientific">Parahaliea mediterranea</name>
    <dbReference type="NCBI Taxonomy" id="651086"/>
    <lineage>
        <taxon>Bacteria</taxon>
        <taxon>Pseudomonadati</taxon>
        <taxon>Pseudomonadota</taxon>
        <taxon>Gammaproteobacteria</taxon>
        <taxon>Cellvibrionales</taxon>
        <taxon>Halieaceae</taxon>
        <taxon>Parahaliea</taxon>
    </lineage>
</organism>
<gene>
    <name evidence="1" type="ORF">JYP50_03720</name>
</gene>
<accession>A0A939DCG5</accession>
<protein>
    <submittedName>
        <fullName evidence="1">Uncharacterized protein</fullName>
    </submittedName>
</protein>